<keyword evidence="7 11" id="KW-0472">Membrane</keyword>
<dbReference type="WBParaSite" id="PTRK_0000508600.1">
    <property type="protein sequence ID" value="PTRK_0000508600.1"/>
    <property type="gene ID" value="PTRK_0000508600"/>
</dbReference>
<evidence type="ECO:0000259" key="12">
    <source>
        <dbReference type="PROSITE" id="PS50259"/>
    </source>
</evidence>
<feature type="transmembrane region" description="Helical" evidence="11">
    <location>
        <begin position="577"/>
        <end position="603"/>
    </location>
</feature>
<dbReference type="Proteomes" id="UP000038045">
    <property type="component" value="Unplaced"/>
</dbReference>
<comment type="subcellular location">
    <subcellularLocation>
        <location evidence="1">Cell membrane</location>
        <topology evidence="1">Multi-pass membrane protein</topology>
    </subcellularLocation>
</comment>
<feature type="transmembrane region" description="Helical" evidence="11">
    <location>
        <begin position="766"/>
        <end position="788"/>
    </location>
</feature>
<dbReference type="InterPro" id="IPR038550">
    <property type="entry name" value="GPCR_3_9-Cys_sf"/>
</dbReference>
<evidence type="ECO:0000256" key="5">
    <source>
        <dbReference type="ARBA" id="ARBA00022989"/>
    </source>
</evidence>
<dbReference type="Gene3D" id="3.40.50.2300">
    <property type="match status" value="2"/>
</dbReference>
<dbReference type="PRINTS" id="PR00248">
    <property type="entry name" value="GPCRMGR"/>
</dbReference>
<reference evidence="14" key="1">
    <citation type="submission" date="2017-02" db="UniProtKB">
        <authorList>
            <consortium name="WormBaseParasite"/>
        </authorList>
    </citation>
    <scope>IDENTIFICATION</scope>
</reference>
<evidence type="ECO:0000313" key="14">
    <source>
        <dbReference type="WBParaSite" id="PTRK_0000508600.1"/>
    </source>
</evidence>
<evidence type="ECO:0000256" key="4">
    <source>
        <dbReference type="ARBA" id="ARBA00022692"/>
    </source>
</evidence>
<dbReference type="FunFam" id="3.40.50.2300:FF:000145">
    <property type="entry name" value="Glutamate receptor, metabotropic"/>
    <property type="match status" value="1"/>
</dbReference>
<keyword evidence="9" id="KW-0325">Glycoprotein</keyword>
<feature type="transmembrane region" description="Helical" evidence="11">
    <location>
        <begin position="794"/>
        <end position="818"/>
    </location>
</feature>
<feature type="transmembrane region" description="Helical" evidence="11">
    <location>
        <begin position="648"/>
        <end position="665"/>
    </location>
</feature>
<dbReference type="PANTHER" id="PTHR24060">
    <property type="entry name" value="METABOTROPIC GLUTAMATE RECEPTOR"/>
    <property type="match status" value="1"/>
</dbReference>
<evidence type="ECO:0000256" key="6">
    <source>
        <dbReference type="ARBA" id="ARBA00023040"/>
    </source>
</evidence>
<dbReference type="PRINTS" id="PR00593">
    <property type="entry name" value="MTABOTROPICR"/>
</dbReference>
<organism evidence="13 14">
    <name type="scientific">Parastrongyloides trichosuri</name>
    <name type="common">Possum-specific nematode worm</name>
    <dbReference type="NCBI Taxonomy" id="131310"/>
    <lineage>
        <taxon>Eukaryota</taxon>
        <taxon>Metazoa</taxon>
        <taxon>Ecdysozoa</taxon>
        <taxon>Nematoda</taxon>
        <taxon>Chromadorea</taxon>
        <taxon>Rhabditida</taxon>
        <taxon>Tylenchina</taxon>
        <taxon>Panagrolaimomorpha</taxon>
        <taxon>Strongyloidoidea</taxon>
        <taxon>Strongyloididae</taxon>
        <taxon>Parastrongyloides</taxon>
    </lineage>
</organism>
<evidence type="ECO:0000313" key="13">
    <source>
        <dbReference type="Proteomes" id="UP000038045"/>
    </source>
</evidence>
<dbReference type="GO" id="GO:0004930">
    <property type="term" value="F:G protein-coupled receptor activity"/>
    <property type="evidence" value="ECO:0007669"/>
    <property type="project" value="UniProtKB-KW"/>
</dbReference>
<evidence type="ECO:0000256" key="11">
    <source>
        <dbReference type="SAM" id="Phobius"/>
    </source>
</evidence>
<dbReference type="InterPro" id="IPR050726">
    <property type="entry name" value="mGluR"/>
</dbReference>
<keyword evidence="10" id="KW-0807">Transducer</keyword>
<keyword evidence="6" id="KW-0297">G-protein coupled receptor</keyword>
<dbReference type="Pfam" id="PF07562">
    <property type="entry name" value="NCD3G"/>
    <property type="match status" value="1"/>
</dbReference>
<keyword evidence="13" id="KW-1185">Reference proteome</keyword>
<dbReference type="InterPro" id="IPR000162">
    <property type="entry name" value="GPCR_3_mtglu_rcpt"/>
</dbReference>
<evidence type="ECO:0000256" key="2">
    <source>
        <dbReference type="ARBA" id="ARBA00007242"/>
    </source>
</evidence>
<dbReference type="Gene3D" id="2.10.50.30">
    <property type="entry name" value="GPCR, family 3, nine cysteines domain"/>
    <property type="match status" value="1"/>
</dbReference>
<evidence type="ECO:0000256" key="3">
    <source>
        <dbReference type="ARBA" id="ARBA00022475"/>
    </source>
</evidence>
<keyword evidence="8" id="KW-0675">Receptor</keyword>
<feature type="transmembrane region" description="Helical" evidence="11">
    <location>
        <begin position="735"/>
        <end position="754"/>
    </location>
</feature>
<keyword evidence="4 11" id="KW-0812">Transmembrane</keyword>
<keyword evidence="5 11" id="KW-1133">Transmembrane helix</keyword>
<comment type="similarity">
    <text evidence="2">Belongs to the G-protein coupled receptor 3 family.</text>
</comment>
<protein>
    <submittedName>
        <fullName evidence="14">G_PROTEIN_RECEP_F3_4 domain-containing protein</fullName>
    </submittedName>
</protein>
<dbReference type="Pfam" id="PF00003">
    <property type="entry name" value="7tm_3"/>
    <property type="match status" value="1"/>
</dbReference>
<dbReference type="Pfam" id="PF01094">
    <property type="entry name" value="ANF_receptor"/>
    <property type="match status" value="1"/>
</dbReference>
<dbReference type="InterPro" id="IPR000337">
    <property type="entry name" value="GPCR_3"/>
</dbReference>
<name>A0A0N4ZC31_PARTI</name>
<evidence type="ECO:0000256" key="8">
    <source>
        <dbReference type="ARBA" id="ARBA00023170"/>
    </source>
</evidence>
<dbReference type="FunFam" id="2.10.50.30:FF:000008">
    <property type="entry name" value="Metabotropic GLutamate receptor family"/>
    <property type="match status" value="1"/>
</dbReference>
<evidence type="ECO:0000256" key="1">
    <source>
        <dbReference type="ARBA" id="ARBA00004651"/>
    </source>
</evidence>
<evidence type="ECO:0000256" key="9">
    <source>
        <dbReference type="ARBA" id="ARBA00023180"/>
    </source>
</evidence>
<keyword evidence="3" id="KW-1003">Cell membrane</keyword>
<dbReference type="GO" id="GO:0005886">
    <property type="term" value="C:plasma membrane"/>
    <property type="evidence" value="ECO:0007669"/>
    <property type="project" value="UniProtKB-SubCell"/>
</dbReference>
<dbReference type="AlphaFoldDB" id="A0A0N4ZC31"/>
<feature type="transmembrane region" description="Helical" evidence="11">
    <location>
        <begin position="20"/>
        <end position="37"/>
    </location>
</feature>
<dbReference type="InterPro" id="IPR017978">
    <property type="entry name" value="GPCR_3_C"/>
</dbReference>
<evidence type="ECO:0000256" key="10">
    <source>
        <dbReference type="ARBA" id="ARBA00023224"/>
    </source>
</evidence>
<dbReference type="InterPro" id="IPR001828">
    <property type="entry name" value="ANF_lig-bd_rcpt"/>
</dbReference>
<dbReference type="STRING" id="131310.A0A0N4ZC31"/>
<dbReference type="InterPro" id="IPR011500">
    <property type="entry name" value="GPCR_3_9-Cys_dom"/>
</dbReference>
<feature type="transmembrane region" description="Helical" evidence="11">
    <location>
        <begin position="686"/>
        <end position="709"/>
    </location>
</feature>
<feature type="domain" description="G-protein coupled receptors family 3 profile" evidence="12">
    <location>
        <begin position="578"/>
        <end position="840"/>
    </location>
</feature>
<dbReference type="InterPro" id="IPR028082">
    <property type="entry name" value="Peripla_BP_I"/>
</dbReference>
<proteinExistence type="inferred from homology"/>
<sequence>MIITLRNKKYIKTNYYSNKIYLYLLLYLTQSSIVLPIREVYIDGDIILGGLFPIHEAGRNGQACGRIKADQGVQRMVAMLYALEEINNDDTILPGIKLGAQIFDTCSHDTYALEQSIVFIKTLLSSQSSLYCPEVVDNIGKRPTVSAVIGAASSTVSLMVASMLQLFKIPMLSYSSTGVELSEKPRFEFFSRMVPPDNLQAKAMAFLVAKLEWNYVHAVADTGSYGERGIDMFRGAAHELGVCIDGEIHKVSRKMSDEAFKEMIIRMRYNAKARGVVMFVDEDNLRRFLSILKKLIETPTYSADFDNYFWFVASDSWGTKTSVIKDFESIVKGSITIAPTVKTIKGFDEYFKSLNYLSNTFLTEYWQSMNCTHLSDKTFADCFKSSGVLFKQEVYAAFVVDAVKTMAISMHNYILDECHNFKWYNCSLSKKGFVGAKIQERYRNKSLIPNEPPLIDANGDGIGKYSIYQLNKVGVYKKVGNWHDGDTMKLKIEEVRRGLISNKYEVPLSVCSEPCPKGSYKAYQDQTCCWTCIKCDVTTSIILNETLCQECPLGQIPNEKQDECFPIPPVYMKWQTLWVIIPSCVSILGILSTIFVISVFLRYNSTPIVMASGRELCYCMLFGITLCYCVTFILVSKPSVFICGASRILMGLSMSFVYAAILVKTNRLARVFTFSGPVRPKCISPLAQVLICMSIVGAQLIGSFIFLIWDPTEVQIMYPSRTEAVLSCKATSSHLLLSLAYNIVLIILCTIYAFKTRKIPENFNETRLIGFTMYSTSILWLSFGPIYFATQNNFRIQITSLCMCISLSGSVALACFFFPKVYIVLWQPYKNVRTRQSAVGKLVNSQMRFISQLATNTDQNGNVIQNAQYNGVNNVSSTPIIQSSETKTTVKSNLCPQSAPSQITGQAATIVVSQTKPLNNQQVLKNPTTKQVLPSAELTSDLVTNSSGVSEINEKSDASTDPILFGTIYPPTLFRNGHEYSDFDDLISDDSISGNVSNSGSIRIRRRSSPSKMYSDHNNTNEQLKQMQLIIGKIKADTRVTLL</sequence>
<dbReference type="SUPFAM" id="SSF53822">
    <property type="entry name" value="Periplasmic binding protein-like I"/>
    <property type="match status" value="1"/>
</dbReference>
<feature type="transmembrane region" description="Helical" evidence="11">
    <location>
        <begin position="615"/>
        <end position="636"/>
    </location>
</feature>
<evidence type="ECO:0000256" key="7">
    <source>
        <dbReference type="ARBA" id="ARBA00023136"/>
    </source>
</evidence>
<dbReference type="PROSITE" id="PS50259">
    <property type="entry name" value="G_PROTEIN_RECEP_F3_4"/>
    <property type="match status" value="1"/>
</dbReference>
<accession>A0A0N4ZC31</accession>